<keyword evidence="2" id="KW-0813">Transport</keyword>
<organism evidence="8 9">
    <name type="scientific">Monoraphidium neglectum</name>
    <dbReference type="NCBI Taxonomy" id="145388"/>
    <lineage>
        <taxon>Eukaryota</taxon>
        <taxon>Viridiplantae</taxon>
        <taxon>Chlorophyta</taxon>
        <taxon>core chlorophytes</taxon>
        <taxon>Chlorophyceae</taxon>
        <taxon>CS clade</taxon>
        <taxon>Sphaeropleales</taxon>
        <taxon>Selenastraceae</taxon>
        <taxon>Monoraphidium</taxon>
    </lineage>
</organism>
<gene>
    <name evidence="8" type="ORF">MNEG_15901</name>
</gene>
<dbReference type="RefSeq" id="XP_013891081.1">
    <property type="nucleotide sequence ID" value="XM_014035627.1"/>
</dbReference>
<dbReference type="EMBL" id="KK105994">
    <property type="protein sequence ID" value="KIY92061.1"/>
    <property type="molecule type" value="Genomic_DNA"/>
</dbReference>
<feature type="transmembrane region" description="Helical" evidence="6">
    <location>
        <begin position="82"/>
        <end position="107"/>
    </location>
</feature>
<dbReference type="PANTHER" id="PTHR48041:SF91">
    <property type="entry name" value="ABC TRANSPORTER G FAMILY MEMBER 28"/>
    <property type="match status" value="1"/>
</dbReference>
<dbReference type="InterPro" id="IPR050352">
    <property type="entry name" value="ABCG_transporters"/>
</dbReference>
<dbReference type="GO" id="GO:0140359">
    <property type="term" value="F:ABC-type transporter activity"/>
    <property type="evidence" value="ECO:0007669"/>
    <property type="project" value="InterPro"/>
</dbReference>
<proteinExistence type="predicted"/>
<evidence type="ECO:0000256" key="3">
    <source>
        <dbReference type="ARBA" id="ARBA00022692"/>
    </source>
</evidence>
<reference evidence="8 9" key="1">
    <citation type="journal article" date="2013" name="BMC Genomics">
        <title>Reconstruction of the lipid metabolism for the microalga Monoraphidium neglectum from its genome sequence reveals characteristics suitable for biofuel production.</title>
        <authorList>
            <person name="Bogen C."/>
            <person name="Al-Dilaimi A."/>
            <person name="Albersmeier A."/>
            <person name="Wichmann J."/>
            <person name="Grundmann M."/>
            <person name="Rupp O."/>
            <person name="Lauersen K.J."/>
            <person name="Blifernez-Klassen O."/>
            <person name="Kalinowski J."/>
            <person name="Goesmann A."/>
            <person name="Mussgnug J.H."/>
            <person name="Kruse O."/>
        </authorList>
    </citation>
    <scope>NUCLEOTIDE SEQUENCE [LARGE SCALE GENOMIC DNA]</scope>
    <source>
        <strain evidence="8 9">SAG 48.87</strain>
    </source>
</reference>
<dbReference type="KEGG" id="mng:MNEG_15901"/>
<keyword evidence="5 6" id="KW-0472">Membrane</keyword>
<feature type="domain" description="ABC-2 type transporter transmembrane" evidence="7">
    <location>
        <begin position="2"/>
        <end position="133"/>
    </location>
</feature>
<dbReference type="GO" id="GO:0016020">
    <property type="term" value="C:membrane"/>
    <property type="evidence" value="ECO:0007669"/>
    <property type="project" value="UniProtKB-SubCell"/>
</dbReference>
<dbReference type="AlphaFoldDB" id="A0A0D2LQ34"/>
<evidence type="ECO:0000313" key="8">
    <source>
        <dbReference type="EMBL" id="KIY92061.1"/>
    </source>
</evidence>
<sequence>MMTRNPAEVAGRILTNCWVAATMGLLYYDIPKDSSALKGKINMLLNVLAFFCLMPYVSMSLYTASKQSYLADVSAKLYSPSAYYLAKVSATLPFQLVSSMSFTFIVYGMAGLRNTVACIFSHGLMTTLLSLIAVQARAKEGASGAL</sequence>
<evidence type="ECO:0000256" key="6">
    <source>
        <dbReference type="SAM" id="Phobius"/>
    </source>
</evidence>
<keyword evidence="4 6" id="KW-1133">Transmembrane helix</keyword>
<evidence type="ECO:0000259" key="7">
    <source>
        <dbReference type="Pfam" id="PF01061"/>
    </source>
</evidence>
<dbReference type="OrthoDB" id="66620at2759"/>
<evidence type="ECO:0000256" key="5">
    <source>
        <dbReference type="ARBA" id="ARBA00023136"/>
    </source>
</evidence>
<comment type="subcellular location">
    <subcellularLocation>
        <location evidence="1">Membrane</location>
        <topology evidence="1">Multi-pass membrane protein</topology>
    </subcellularLocation>
</comment>
<keyword evidence="9" id="KW-1185">Reference proteome</keyword>
<dbReference type="PANTHER" id="PTHR48041">
    <property type="entry name" value="ABC TRANSPORTER G FAMILY MEMBER 28"/>
    <property type="match status" value="1"/>
</dbReference>
<evidence type="ECO:0000256" key="1">
    <source>
        <dbReference type="ARBA" id="ARBA00004141"/>
    </source>
</evidence>
<feature type="transmembrane region" description="Helical" evidence="6">
    <location>
        <begin position="42"/>
        <end position="62"/>
    </location>
</feature>
<feature type="transmembrane region" description="Helical" evidence="6">
    <location>
        <begin position="12"/>
        <end position="30"/>
    </location>
</feature>
<feature type="transmembrane region" description="Helical" evidence="6">
    <location>
        <begin position="119"/>
        <end position="138"/>
    </location>
</feature>
<dbReference type="GeneID" id="25733608"/>
<name>A0A0D2LQ34_9CHLO</name>
<keyword evidence="3 6" id="KW-0812">Transmembrane</keyword>
<evidence type="ECO:0000256" key="4">
    <source>
        <dbReference type="ARBA" id="ARBA00022989"/>
    </source>
</evidence>
<dbReference type="Pfam" id="PF01061">
    <property type="entry name" value="ABC2_membrane"/>
    <property type="match status" value="1"/>
</dbReference>
<accession>A0A0D2LQ34</accession>
<dbReference type="Proteomes" id="UP000054498">
    <property type="component" value="Unassembled WGS sequence"/>
</dbReference>
<evidence type="ECO:0000256" key="2">
    <source>
        <dbReference type="ARBA" id="ARBA00022448"/>
    </source>
</evidence>
<protein>
    <recommendedName>
        <fullName evidence="7">ABC-2 type transporter transmembrane domain-containing protein</fullName>
    </recommendedName>
</protein>
<evidence type="ECO:0000313" key="9">
    <source>
        <dbReference type="Proteomes" id="UP000054498"/>
    </source>
</evidence>
<dbReference type="InterPro" id="IPR013525">
    <property type="entry name" value="ABC2_TM"/>
</dbReference>